<keyword evidence="3 9" id="KW-0255">Endonuclease</keyword>
<comment type="similarity">
    <text evidence="9">Belongs to the CRISPR-associated endonuclease Cas1 family.</text>
</comment>
<dbReference type="RefSeq" id="WP_048185621.1">
    <property type="nucleotide sequence ID" value="NZ_JXOJ01000008.1"/>
</dbReference>
<evidence type="ECO:0000256" key="1">
    <source>
        <dbReference type="ARBA" id="ARBA00022722"/>
    </source>
</evidence>
<dbReference type="InterPro" id="IPR002729">
    <property type="entry name" value="CRISPR-assoc_Cas1"/>
</dbReference>
<dbReference type="STRING" id="1550566.SZ63_11760"/>
<dbReference type="PANTHER" id="PTHR34353">
    <property type="entry name" value="CRISPR-ASSOCIATED ENDONUCLEASE CAS1 1"/>
    <property type="match status" value="1"/>
</dbReference>
<evidence type="ECO:0000256" key="8">
    <source>
        <dbReference type="ARBA" id="ARBA00023211"/>
    </source>
</evidence>
<dbReference type="GO" id="GO:0043571">
    <property type="term" value="P:maintenance of CRISPR repeat elements"/>
    <property type="evidence" value="ECO:0007669"/>
    <property type="project" value="UniProtKB-UniRule"/>
</dbReference>
<dbReference type="GO" id="GO:0016787">
    <property type="term" value="F:hydrolase activity"/>
    <property type="evidence" value="ECO:0007669"/>
    <property type="project" value="UniProtKB-KW"/>
</dbReference>
<keyword evidence="7 9" id="KW-0238">DNA-binding</keyword>
<feature type="binding site" evidence="9">
    <location>
        <position position="162"/>
    </location>
    <ligand>
        <name>Mn(2+)</name>
        <dbReference type="ChEBI" id="CHEBI:29035"/>
    </ligand>
</feature>
<organism evidence="10 11">
    <name type="scientific">Methanoculleus sediminis</name>
    <dbReference type="NCBI Taxonomy" id="1550566"/>
    <lineage>
        <taxon>Archaea</taxon>
        <taxon>Methanobacteriati</taxon>
        <taxon>Methanobacteriota</taxon>
        <taxon>Stenosarchaea group</taxon>
        <taxon>Methanomicrobia</taxon>
        <taxon>Methanomicrobiales</taxon>
        <taxon>Methanomicrobiaceae</taxon>
        <taxon>Methanoculleus</taxon>
    </lineage>
</organism>
<evidence type="ECO:0000256" key="9">
    <source>
        <dbReference type="HAMAP-Rule" id="MF_01470"/>
    </source>
</evidence>
<dbReference type="Pfam" id="PF01867">
    <property type="entry name" value="Cas_Cas1"/>
    <property type="match status" value="1"/>
</dbReference>
<dbReference type="AlphaFoldDB" id="A0A0H1QWQ0"/>
<dbReference type="PATRIC" id="fig|1550566.3.peg.2572"/>
<dbReference type="Gene3D" id="3.100.10.20">
    <property type="entry name" value="CRISPR-associated endonuclease Cas1, N-terminal domain"/>
    <property type="match status" value="1"/>
</dbReference>
<evidence type="ECO:0000256" key="2">
    <source>
        <dbReference type="ARBA" id="ARBA00022723"/>
    </source>
</evidence>
<keyword evidence="1 9" id="KW-0540">Nuclease</keyword>
<protein>
    <recommendedName>
        <fullName evidence="9">CRISPR-associated endonuclease Cas1</fullName>
        <ecNumber evidence="9">3.1.-.-</ecNumber>
    </recommendedName>
</protein>
<keyword evidence="6 9" id="KW-0051">Antiviral defense</keyword>
<keyword evidence="11" id="KW-1185">Reference proteome</keyword>
<proteinExistence type="inferred from homology"/>
<accession>A0A0H1QWQ0</accession>
<dbReference type="GO" id="GO:0051607">
    <property type="term" value="P:defense response to virus"/>
    <property type="evidence" value="ECO:0007669"/>
    <property type="project" value="UniProtKB-UniRule"/>
</dbReference>
<sequence>MKFMLLNGHGIRMNIDGAKLHVRDGKFSTKEEPASYVFAPKKIDVDSIAIYGQSGTISIPAIRWLVKQGVQVSVLNWDGKLLTTMLPPESVQVKTKFDQYRAYENIGLRIQIARKLIEAKFARTRLVLDYLGQRYTNIGTDIERDASKLSDTNTIREVMGVEGAVAQLYWSEFQKIIPDKYEFDGRNIGKTGRPMGAVDHVNCMLNYGYSLLEAECLRAINSTGLDAHVGFLHEMQAGKYSLAYDLQEPFRFLVDLAVITLIESEAMAKGDFVRTENYNLRLRPAGARKVTEEVNRWFNKVVEYQGKETVWSYVIFLKTRELAHYLTEKKRKLDFASPSYEIDRQDSDEMRRKILAIPYAEWKKMGFSKGTLFYLKKNARDGKPFTMNKHVRERLEQWECYEDLPLGSPV</sequence>
<dbReference type="Gene3D" id="1.20.120.920">
    <property type="entry name" value="CRISPR-associated endonuclease Cas1, C-terminal domain"/>
    <property type="match status" value="1"/>
</dbReference>
<evidence type="ECO:0000256" key="4">
    <source>
        <dbReference type="ARBA" id="ARBA00022801"/>
    </source>
</evidence>
<dbReference type="CDD" id="cd09634">
    <property type="entry name" value="Cas1_I-II-III"/>
    <property type="match status" value="1"/>
</dbReference>
<reference evidence="10 11" key="1">
    <citation type="journal article" date="2015" name="Int. J. Syst. Evol. Microbiol.">
        <title>Methanoculleus sediminis sp. nov., a methanogen from sediments near a submarine mud volcano.</title>
        <authorList>
            <person name="Chen S.C."/>
            <person name="Chen M.F."/>
            <person name="Lai M.C."/>
            <person name="Weng C.Y."/>
            <person name="Wu S.Y."/>
            <person name="Lin S."/>
            <person name="Yang T.F."/>
            <person name="Chen P.C."/>
        </authorList>
    </citation>
    <scope>NUCLEOTIDE SEQUENCE [LARGE SCALE GENOMIC DNA]</scope>
    <source>
        <strain evidence="10 11">S3Fa</strain>
    </source>
</reference>
<evidence type="ECO:0000256" key="3">
    <source>
        <dbReference type="ARBA" id="ARBA00022759"/>
    </source>
</evidence>
<dbReference type="GO" id="GO:0003677">
    <property type="term" value="F:DNA binding"/>
    <property type="evidence" value="ECO:0007669"/>
    <property type="project" value="UniProtKB-KW"/>
</dbReference>
<dbReference type="InterPro" id="IPR042206">
    <property type="entry name" value="CRISPR-assoc_Cas1_C"/>
</dbReference>
<dbReference type="NCBIfam" id="TIGR00287">
    <property type="entry name" value="cas1"/>
    <property type="match status" value="1"/>
</dbReference>
<dbReference type="EMBL" id="JXOJ01000008">
    <property type="protein sequence ID" value="KLK87259.1"/>
    <property type="molecule type" value="Genomic_DNA"/>
</dbReference>
<dbReference type="OrthoDB" id="116887at2157"/>
<keyword evidence="4 9" id="KW-0378">Hydrolase</keyword>
<gene>
    <name evidence="9" type="primary">cas1</name>
    <name evidence="10" type="ORF">SZ63_11760</name>
</gene>
<evidence type="ECO:0000313" key="10">
    <source>
        <dbReference type="EMBL" id="KLK87259.1"/>
    </source>
</evidence>
<dbReference type="PANTHER" id="PTHR34353:SF2">
    <property type="entry name" value="CRISPR-ASSOCIATED ENDONUCLEASE CAS1 1"/>
    <property type="match status" value="1"/>
</dbReference>
<evidence type="ECO:0000256" key="5">
    <source>
        <dbReference type="ARBA" id="ARBA00022842"/>
    </source>
</evidence>
<dbReference type="GO" id="GO:0046872">
    <property type="term" value="F:metal ion binding"/>
    <property type="evidence" value="ECO:0007669"/>
    <property type="project" value="UniProtKB-UniRule"/>
</dbReference>
<evidence type="ECO:0000313" key="11">
    <source>
        <dbReference type="Proteomes" id="UP000035301"/>
    </source>
</evidence>
<evidence type="ECO:0000256" key="6">
    <source>
        <dbReference type="ARBA" id="ARBA00023118"/>
    </source>
</evidence>
<comment type="subunit">
    <text evidence="9">Homodimer, forms a heterotetramer with a Cas2 homodimer.</text>
</comment>
<dbReference type="GO" id="GO:0004519">
    <property type="term" value="F:endonuclease activity"/>
    <property type="evidence" value="ECO:0007669"/>
    <property type="project" value="UniProtKB-UniRule"/>
</dbReference>
<evidence type="ECO:0000256" key="7">
    <source>
        <dbReference type="ARBA" id="ARBA00023125"/>
    </source>
</evidence>
<comment type="function">
    <text evidence="9">CRISPR (clustered regularly interspaced short palindromic repeat), is an adaptive immune system that provides protection against mobile genetic elements (viruses, transposable elements and conjugative plasmids). CRISPR clusters contain spacers, sequences complementary to antecedent mobile elements, and target invading nucleic acids. CRISPR clusters are transcribed and processed into CRISPR RNA (crRNA). Acts as a dsDNA endonuclease. Involved in the integration of spacer DNA into the CRISPR cassette.</text>
</comment>
<dbReference type="InterPro" id="IPR042211">
    <property type="entry name" value="CRISPR-assoc_Cas1_N"/>
</dbReference>
<comment type="caution">
    <text evidence="10">The sequence shown here is derived from an EMBL/GenBank/DDBJ whole genome shotgun (WGS) entry which is preliminary data.</text>
</comment>
<keyword evidence="8 9" id="KW-0464">Manganese</keyword>
<dbReference type="HAMAP" id="MF_01470">
    <property type="entry name" value="Cas1"/>
    <property type="match status" value="1"/>
</dbReference>
<dbReference type="EC" id="3.1.-.-" evidence="9"/>
<comment type="cofactor">
    <cofactor evidence="9">
        <name>Mg(2+)</name>
        <dbReference type="ChEBI" id="CHEBI:18420"/>
    </cofactor>
    <cofactor evidence="9">
        <name>Mn(2+)</name>
        <dbReference type="ChEBI" id="CHEBI:29035"/>
    </cofactor>
</comment>
<keyword evidence="5 9" id="KW-0460">Magnesium</keyword>
<feature type="binding site" evidence="9">
    <location>
        <position position="248"/>
    </location>
    <ligand>
        <name>Mn(2+)</name>
        <dbReference type="ChEBI" id="CHEBI:29035"/>
    </ligand>
</feature>
<keyword evidence="2 9" id="KW-0479">Metal-binding</keyword>
<dbReference type="InterPro" id="IPR050646">
    <property type="entry name" value="Cas1"/>
</dbReference>
<dbReference type="Proteomes" id="UP000035301">
    <property type="component" value="Unassembled WGS sequence"/>
</dbReference>
<feature type="binding site" evidence="9">
    <location>
        <position position="233"/>
    </location>
    <ligand>
        <name>Mn(2+)</name>
        <dbReference type="ChEBI" id="CHEBI:29035"/>
    </ligand>
</feature>
<name>A0A0H1QWQ0_9EURY</name>